<evidence type="ECO:0000256" key="3">
    <source>
        <dbReference type="SAM" id="SignalP"/>
    </source>
</evidence>
<dbReference type="InterPro" id="IPR000917">
    <property type="entry name" value="Sulfatase_N"/>
</dbReference>
<evidence type="ECO:0000259" key="4">
    <source>
        <dbReference type="Pfam" id="PF00884"/>
    </source>
</evidence>
<dbReference type="Gene3D" id="3.40.720.10">
    <property type="entry name" value="Alkaline Phosphatase, subunit A"/>
    <property type="match status" value="1"/>
</dbReference>
<comment type="caution">
    <text evidence="5">The sequence shown here is derived from an EMBL/GenBank/DDBJ whole genome shotgun (WGS) entry which is preliminary data.</text>
</comment>
<dbReference type="Proteomes" id="UP000233782">
    <property type="component" value="Unassembled WGS sequence"/>
</dbReference>
<feature type="chain" id="PRO_5014723366" evidence="3">
    <location>
        <begin position="23"/>
        <end position="474"/>
    </location>
</feature>
<feature type="domain" description="Sulfatase N-terminal" evidence="4">
    <location>
        <begin position="35"/>
        <end position="368"/>
    </location>
</feature>
<proteinExistence type="inferred from homology"/>
<keyword evidence="2" id="KW-0378">Hydrolase</keyword>
<dbReference type="EMBL" id="PJMU01000003">
    <property type="protein sequence ID" value="PKV62910.1"/>
    <property type="molecule type" value="Genomic_DNA"/>
</dbReference>
<dbReference type="InterPro" id="IPR050738">
    <property type="entry name" value="Sulfatase"/>
</dbReference>
<evidence type="ECO:0000256" key="2">
    <source>
        <dbReference type="ARBA" id="ARBA00022801"/>
    </source>
</evidence>
<keyword evidence="6" id="KW-1185">Reference proteome</keyword>
<dbReference type="CDD" id="cd16145">
    <property type="entry name" value="ARS_like"/>
    <property type="match status" value="1"/>
</dbReference>
<organism evidence="5 6">
    <name type="scientific">Pontibacter ramchanderi</name>
    <dbReference type="NCBI Taxonomy" id="1179743"/>
    <lineage>
        <taxon>Bacteria</taxon>
        <taxon>Pseudomonadati</taxon>
        <taxon>Bacteroidota</taxon>
        <taxon>Cytophagia</taxon>
        <taxon>Cytophagales</taxon>
        <taxon>Hymenobacteraceae</taxon>
        <taxon>Pontibacter</taxon>
    </lineage>
</organism>
<evidence type="ECO:0000256" key="1">
    <source>
        <dbReference type="ARBA" id="ARBA00008779"/>
    </source>
</evidence>
<protein>
    <submittedName>
        <fullName evidence="5">Arylsulfatase A-like enzyme</fullName>
    </submittedName>
</protein>
<dbReference type="InterPro" id="IPR017850">
    <property type="entry name" value="Alkaline_phosphatase_core_sf"/>
</dbReference>
<dbReference type="PANTHER" id="PTHR42693">
    <property type="entry name" value="ARYLSULFATASE FAMILY MEMBER"/>
    <property type="match status" value="1"/>
</dbReference>
<accession>A0A2N3U830</accession>
<evidence type="ECO:0000313" key="6">
    <source>
        <dbReference type="Proteomes" id="UP000233782"/>
    </source>
</evidence>
<evidence type="ECO:0000313" key="5">
    <source>
        <dbReference type="EMBL" id="PKV62910.1"/>
    </source>
</evidence>
<dbReference type="Gene3D" id="3.30.1120.10">
    <property type="match status" value="1"/>
</dbReference>
<reference evidence="5 6" key="1">
    <citation type="submission" date="2017-12" db="EMBL/GenBank/DDBJ databases">
        <title>Genomic Encyclopedia of Type Strains, Phase III (KMG-III): the genomes of soil and plant-associated and newly described type strains.</title>
        <authorList>
            <person name="Whitman W."/>
        </authorList>
    </citation>
    <scope>NUCLEOTIDE SEQUENCE [LARGE SCALE GENOMIC DNA]</scope>
    <source>
        <strain evidence="5 6">LP43</strain>
    </source>
</reference>
<dbReference type="Pfam" id="PF00884">
    <property type="entry name" value="Sulfatase"/>
    <property type="match status" value="1"/>
</dbReference>
<keyword evidence="3" id="KW-0732">Signal</keyword>
<dbReference type="GO" id="GO:0004065">
    <property type="term" value="F:arylsulfatase activity"/>
    <property type="evidence" value="ECO:0007669"/>
    <property type="project" value="TreeGrafter"/>
</dbReference>
<name>A0A2N3U830_9BACT</name>
<sequence length="474" mass="52794">MKLRPARLLLLFLMIQFSCRTAAPEAEIGFETTKPNIIFILADDLGYGDTGPYGQTRIQTPNLDKMAEKGKRYTQFYAGSTVCAPSRAALMTGQHTGHTYIRGNGEVPLRETDVSLAKCMQQSGYTTALFGKWGLGLEGTTGVPEKQGWDFFTGHLHHLEGHKQQADSLWRLANGRSTKTPVPQGTYVNETITQEALVFIQTQKQNPFFLYVSYTLPHAELNVQDTYLQRYLTADGESVFAPETPQPEGQWYGPQPYPKAAYAAMVTTLDDYVGRILKKLEEEGLARNTLVIFTSDNGTHIEGGRSLADALEAHRSSGPLRGVKRDLYEGGIRVPFIAYWQGKVQPGTTSEHIGAFWDLLPTFTQLAGDTAAPAGTDGVSIVADLLGRGKQQQHPALYWEFGEGGFKQAVRQGDWKAIRFYHNGKPERTELYNLQSDIGEQHNLSVANPQKVKELEELMDQLRVPAEHPLFRIK</sequence>
<dbReference type="OrthoDB" id="976866at2"/>
<comment type="similarity">
    <text evidence="1">Belongs to the sulfatase family.</text>
</comment>
<dbReference type="AlphaFoldDB" id="A0A2N3U830"/>
<feature type="signal peptide" evidence="3">
    <location>
        <begin position="1"/>
        <end position="22"/>
    </location>
</feature>
<gene>
    <name evidence="5" type="ORF">BD749_2740</name>
</gene>
<dbReference type="PANTHER" id="PTHR42693:SF53">
    <property type="entry name" value="ENDO-4-O-SULFATASE"/>
    <property type="match status" value="1"/>
</dbReference>
<dbReference type="SUPFAM" id="SSF53649">
    <property type="entry name" value="Alkaline phosphatase-like"/>
    <property type="match status" value="1"/>
</dbReference>